<feature type="domain" description="GGDEF" evidence="2">
    <location>
        <begin position="231"/>
        <end position="362"/>
    </location>
</feature>
<dbReference type="RefSeq" id="WP_236338223.1">
    <property type="nucleotide sequence ID" value="NZ_CAKMMF010000001.1"/>
</dbReference>
<keyword evidence="1" id="KW-0812">Transmembrane</keyword>
<dbReference type="PROSITE" id="PS50887">
    <property type="entry name" value="GGDEF"/>
    <property type="match status" value="1"/>
</dbReference>
<organism evidence="3 4">
    <name type="scientific">Paenibacillus plantiphilus</name>
    <dbReference type="NCBI Taxonomy" id="2905650"/>
    <lineage>
        <taxon>Bacteria</taxon>
        <taxon>Bacillati</taxon>
        <taxon>Bacillota</taxon>
        <taxon>Bacilli</taxon>
        <taxon>Bacillales</taxon>
        <taxon>Paenibacillaceae</taxon>
        <taxon>Paenibacillus</taxon>
    </lineage>
</organism>
<evidence type="ECO:0000313" key="3">
    <source>
        <dbReference type="EMBL" id="CAH1189978.1"/>
    </source>
</evidence>
<dbReference type="Pfam" id="PF00990">
    <property type="entry name" value="GGDEF"/>
    <property type="match status" value="1"/>
</dbReference>
<dbReference type="Proteomes" id="UP000838686">
    <property type="component" value="Unassembled WGS sequence"/>
</dbReference>
<evidence type="ECO:0000259" key="2">
    <source>
        <dbReference type="PROSITE" id="PS50887"/>
    </source>
</evidence>
<feature type="transmembrane region" description="Helical" evidence="1">
    <location>
        <begin position="20"/>
        <end position="39"/>
    </location>
</feature>
<feature type="transmembrane region" description="Helical" evidence="1">
    <location>
        <begin position="101"/>
        <end position="117"/>
    </location>
</feature>
<dbReference type="InterPro" id="IPR050469">
    <property type="entry name" value="Diguanylate_Cyclase"/>
</dbReference>
<reference evidence="3" key="1">
    <citation type="submission" date="2022-01" db="EMBL/GenBank/DDBJ databases">
        <authorList>
            <person name="Criscuolo A."/>
        </authorList>
    </citation>
    <scope>NUCLEOTIDE SEQUENCE</scope>
    <source>
        <strain evidence="3">CIP111893</strain>
    </source>
</reference>
<feature type="transmembrane region" description="Helical" evidence="1">
    <location>
        <begin position="146"/>
        <end position="171"/>
    </location>
</feature>
<dbReference type="InterPro" id="IPR029787">
    <property type="entry name" value="Nucleotide_cyclase"/>
</dbReference>
<dbReference type="PANTHER" id="PTHR45138">
    <property type="entry name" value="REGULATORY COMPONENTS OF SENSORY TRANSDUCTION SYSTEM"/>
    <property type="match status" value="1"/>
</dbReference>
<sequence>MDYETLDYNRSRWNRMLLNAFWFILLISILLEGLYLTISEVPLDVFIIDYIVIPTLIQLGIILLSEAGLRLLKPKYQDYVIILTSSLLAFVLAYIHDSINFLLLALFLPVIVSVYYFHTRKLVFALSNTLLSVNVLYFFNEAVNSTITYVGLTTIIVMFSIFSLIAWGILLRGRELMGHLKTYFESNQQLLVKTIWMDKLSKMDALTELYNHMTFHEYFEKLIEQHERNDLPLQLAILDIDNFKRVNDTYGHRAGDAVLKRVSELIRCNTCMNDFAARYGGEEFAILFTDKSRAAALEVVESLRQEIASTPYEELNNTPVTVSIGFAEYSSNEGKEYFFNRVDEALYSAKNTGKNKTVIASNVAAENRLA</sequence>
<evidence type="ECO:0000256" key="1">
    <source>
        <dbReference type="SAM" id="Phobius"/>
    </source>
</evidence>
<keyword evidence="1" id="KW-0472">Membrane</keyword>
<feature type="transmembrane region" description="Helical" evidence="1">
    <location>
        <begin position="45"/>
        <end position="64"/>
    </location>
</feature>
<name>A0ABM9BML9_9BACL</name>
<comment type="caution">
    <text evidence="3">The sequence shown here is derived from an EMBL/GenBank/DDBJ whole genome shotgun (WGS) entry which is preliminary data.</text>
</comment>
<keyword evidence="4" id="KW-1185">Reference proteome</keyword>
<dbReference type="EMBL" id="CAKMMF010000001">
    <property type="protein sequence ID" value="CAH1189978.1"/>
    <property type="molecule type" value="Genomic_DNA"/>
</dbReference>
<proteinExistence type="predicted"/>
<dbReference type="NCBIfam" id="TIGR00254">
    <property type="entry name" value="GGDEF"/>
    <property type="match status" value="1"/>
</dbReference>
<accession>A0ABM9BML9</accession>
<feature type="transmembrane region" description="Helical" evidence="1">
    <location>
        <begin position="122"/>
        <end position="140"/>
    </location>
</feature>
<feature type="transmembrane region" description="Helical" evidence="1">
    <location>
        <begin position="76"/>
        <end position="95"/>
    </location>
</feature>
<dbReference type="CDD" id="cd01949">
    <property type="entry name" value="GGDEF"/>
    <property type="match status" value="1"/>
</dbReference>
<protein>
    <recommendedName>
        <fullName evidence="2">GGDEF domain-containing protein</fullName>
    </recommendedName>
</protein>
<dbReference type="InterPro" id="IPR000160">
    <property type="entry name" value="GGDEF_dom"/>
</dbReference>
<dbReference type="SUPFAM" id="SSF55073">
    <property type="entry name" value="Nucleotide cyclase"/>
    <property type="match status" value="1"/>
</dbReference>
<dbReference type="InterPro" id="IPR043128">
    <property type="entry name" value="Rev_trsase/Diguanyl_cyclase"/>
</dbReference>
<dbReference type="SMART" id="SM00267">
    <property type="entry name" value="GGDEF"/>
    <property type="match status" value="1"/>
</dbReference>
<dbReference type="PANTHER" id="PTHR45138:SF9">
    <property type="entry name" value="DIGUANYLATE CYCLASE DGCM-RELATED"/>
    <property type="match status" value="1"/>
</dbReference>
<keyword evidence="1" id="KW-1133">Transmembrane helix</keyword>
<dbReference type="Gene3D" id="3.30.70.270">
    <property type="match status" value="1"/>
</dbReference>
<evidence type="ECO:0000313" key="4">
    <source>
        <dbReference type="Proteomes" id="UP000838686"/>
    </source>
</evidence>
<gene>
    <name evidence="3" type="ORF">PAECIP111893_00062</name>
</gene>